<dbReference type="RefSeq" id="WP_252677212.1">
    <property type="nucleotide sequence ID" value="NZ_JAMXHT010000002.1"/>
</dbReference>
<evidence type="ECO:0000256" key="6">
    <source>
        <dbReference type="SAM" id="Phobius"/>
    </source>
</evidence>
<keyword evidence="2" id="KW-1003">Cell membrane</keyword>
<feature type="transmembrane region" description="Helical" evidence="6">
    <location>
        <begin position="166"/>
        <end position="189"/>
    </location>
</feature>
<comment type="caution">
    <text evidence="7">The sequence shown here is derived from an EMBL/GenBank/DDBJ whole genome shotgun (WGS) entry which is preliminary data.</text>
</comment>
<accession>A0ABT1AGH9</accession>
<dbReference type="Proteomes" id="UP001162811">
    <property type="component" value="Unassembled WGS sequence"/>
</dbReference>
<reference evidence="7" key="1">
    <citation type="submission" date="2022-06" db="EMBL/GenBank/DDBJ databases">
        <authorList>
            <person name="Lu C.-H."/>
        </authorList>
    </citation>
    <scope>NUCLEOTIDE SEQUENCE</scope>
    <source>
        <strain evidence="7">21MJYT02-11</strain>
    </source>
</reference>
<evidence type="ECO:0000256" key="5">
    <source>
        <dbReference type="ARBA" id="ARBA00023136"/>
    </source>
</evidence>
<proteinExistence type="predicted"/>
<evidence type="ECO:0008006" key="9">
    <source>
        <dbReference type="Google" id="ProtNLM"/>
    </source>
</evidence>
<keyword evidence="8" id="KW-1185">Reference proteome</keyword>
<reference evidence="7" key="2">
    <citation type="journal article" date="2023" name="Front. Microbiol.">
        <title>Ralstonia chuxiongensis sp. nov., Ralstonia mojiangensis sp. nov., and Ralstonia soli sp. nov., isolated from tobacco fields, are three novel species in the family Burkholderiaceae.</title>
        <authorList>
            <person name="Lu C.H."/>
            <person name="Zhang Y.Y."/>
            <person name="Jiang N."/>
            <person name="Chen W."/>
            <person name="Shao X."/>
            <person name="Zhao Z.M."/>
            <person name="Lu W.L."/>
            <person name="Hu X."/>
            <person name="Xi Y.X."/>
            <person name="Zou S.Y."/>
            <person name="Wei Q.J."/>
            <person name="Lin Z.L."/>
            <person name="Gong L."/>
            <person name="Gai X.T."/>
            <person name="Zhang L.Q."/>
            <person name="Li J.Y."/>
            <person name="Jin Y."/>
            <person name="Xia Z.Y."/>
        </authorList>
    </citation>
    <scope>NUCLEOTIDE SEQUENCE</scope>
    <source>
        <strain evidence="7">21MJYT02-11</strain>
    </source>
</reference>
<evidence type="ECO:0000313" key="7">
    <source>
        <dbReference type="EMBL" id="MCO5397478.1"/>
    </source>
</evidence>
<dbReference type="PANTHER" id="PTHR30250">
    <property type="entry name" value="PST FAMILY PREDICTED COLANIC ACID TRANSPORTER"/>
    <property type="match status" value="1"/>
</dbReference>
<sequence length="441" mass="47004">MSPIVKRVIAGVGANTYEQVANIVIQLVSLPIYLSHWDVKAYGTWLVITAIPSYLSMADVGMVTVAGNRMTMLAGAGDMVGANRVFQSAQMFILLACGAVAVLVIPAALCLPVALLASLDMRVALAAQLAAVLLSLAAGLSSVAFRSTNRYALGTSVGVTVRLMEWLGGVAGLVLVGTFAAVACGMLVVRVSTLLWQSWLSTRTGEGLAWGMRDARWSEIVAMLKPSFGFMAFPIANAITFQGFTLLTAHLLGPAAVAVFNTYRTVARVAVQVTSTLSHALWPEFARLFGSGEHRSLRTLLLGSSLLGALGAITLSVLLYFCAPLLLRIWTKGHIPFYPGPMSAFLLYAAIAGAWHIPRVILMATNQHSRLGIVFLVLSVLALLSADVLGTRHQIMGLVVAMVLGELLAMVACFWIAATTFLSGDNEAQEALDEDRAVHYR</sequence>
<evidence type="ECO:0000256" key="2">
    <source>
        <dbReference type="ARBA" id="ARBA00022475"/>
    </source>
</evidence>
<evidence type="ECO:0000256" key="1">
    <source>
        <dbReference type="ARBA" id="ARBA00004651"/>
    </source>
</evidence>
<name>A0ABT1AGH9_9RALS</name>
<evidence type="ECO:0000256" key="3">
    <source>
        <dbReference type="ARBA" id="ARBA00022692"/>
    </source>
</evidence>
<keyword evidence="4 6" id="KW-1133">Transmembrane helix</keyword>
<feature type="transmembrane region" description="Helical" evidence="6">
    <location>
        <begin position="92"/>
        <end position="117"/>
    </location>
</feature>
<feature type="transmembrane region" description="Helical" evidence="6">
    <location>
        <begin position="302"/>
        <end position="323"/>
    </location>
</feature>
<feature type="transmembrane region" description="Helical" evidence="6">
    <location>
        <begin position="369"/>
        <end position="389"/>
    </location>
</feature>
<dbReference type="PANTHER" id="PTHR30250:SF26">
    <property type="entry name" value="PSMA PROTEIN"/>
    <property type="match status" value="1"/>
</dbReference>
<evidence type="ECO:0000256" key="4">
    <source>
        <dbReference type="ARBA" id="ARBA00022989"/>
    </source>
</evidence>
<feature type="transmembrane region" description="Helical" evidence="6">
    <location>
        <begin position="335"/>
        <end position="357"/>
    </location>
</feature>
<organism evidence="7 8">
    <name type="scientific">Ralstonia soli</name>
    <dbReference type="NCBI Taxonomy" id="2953896"/>
    <lineage>
        <taxon>Bacteria</taxon>
        <taxon>Pseudomonadati</taxon>
        <taxon>Pseudomonadota</taxon>
        <taxon>Betaproteobacteria</taxon>
        <taxon>Burkholderiales</taxon>
        <taxon>Burkholderiaceae</taxon>
        <taxon>Ralstonia</taxon>
    </lineage>
</organism>
<feature type="transmembrane region" description="Helical" evidence="6">
    <location>
        <begin position="228"/>
        <end position="253"/>
    </location>
</feature>
<comment type="subcellular location">
    <subcellularLocation>
        <location evidence="1">Cell membrane</location>
        <topology evidence="1">Multi-pass membrane protein</topology>
    </subcellularLocation>
</comment>
<evidence type="ECO:0000313" key="8">
    <source>
        <dbReference type="Proteomes" id="UP001162811"/>
    </source>
</evidence>
<feature type="transmembrane region" description="Helical" evidence="6">
    <location>
        <begin position="396"/>
        <end position="418"/>
    </location>
</feature>
<keyword evidence="5 6" id="KW-0472">Membrane</keyword>
<protein>
    <recommendedName>
        <fullName evidence="9">Polysaccharide biosynthesis protein</fullName>
    </recommendedName>
</protein>
<gene>
    <name evidence="7" type="ORF">NG900_04600</name>
</gene>
<feature type="transmembrane region" description="Helical" evidence="6">
    <location>
        <begin position="123"/>
        <end position="145"/>
    </location>
</feature>
<dbReference type="InterPro" id="IPR050833">
    <property type="entry name" value="Poly_Biosynth_Transport"/>
</dbReference>
<keyword evidence="3 6" id="KW-0812">Transmembrane</keyword>
<dbReference type="EMBL" id="JAMXHT010000002">
    <property type="protein sequence ID" value="MCO5397478.1"/>
    <property type="molecule type" value="Genomic_DNA"/>
</dbReference>